<dbReference type="InterPro" id="IPR036392">
    <property type="entry name" value="PLAT/LH2_dom_sf"/>
</dbReference>
<reference evidence="3 4" key="1">
    <citation type="submission" date="2020-02" db="EMBL/GenBank/DDBJ databases">
        <title>Draft genome sequence of Haematococcus lacustris strain NIES-144.</title>
        <authorList>
            <person name="Morimoto D."/>
            <person name="Nakagawa S."/>
            <person name="Yoshida T."/>
            <person name="Sawayama S."/>
        </authorList>
    </citation>
    <scope>NUCLEOTIDE SEQUENCE [LARGE SCALE GENOMIC DNA]</scope>
    <source>
        <strain evidence="3 4">NIES-144</strain>
    </source>
</reference>
<feature type="domain" description="PLAT" evidence="2">
    <location>
        <begin position="93"/>
        <end position="208"/>
    </location>
</feature>
<dbReference type="PROSITE" id="PS50095">
    <property type="entry name" value="PLAT"/>
    <property type="match status" value="4"/>
</dbReference>
<dbReference type="SUPFAM" id="SSF49723">
    <property type="entry name" value="Lipase/lipooxygenase domain (PLAT/LH2 domain)"/>
    <property type="match status" value="5"/>
</dbReference>
<protein>
    <recommendedName>
        <fullName evidence="2">PLAT domain-containing protein</fullName>
    </recommendedName>
</protein>
<dbReference type="InterPro" id="IPR052970">
    <property type="entry name" value="Inner_ear_hair_cell_LOXHD"/>
</dbReference>
<dbReference type="InterPro" id="IPR001024">
    <property type="entry name" value="PLAT/LH2_dom"/>
</dbReference>
<dbReference type="Gene3D" id="2.60.60.20">
    <property type="entry name" value="PLAT/LH2 domain"/>
    <property type="match status" value="4"/>
</dbReference>
<dbReference type="Pfam" id="PF01477">
    <property type="entry name" value="PLAT"/>
    <property type="match status" value="2"/>
</dbReference>
<comment type="caution">
    <text evidence="1">Lacks conserved residue(s) required for the propagation of feature annotation.</text>
</comment>
<evidence type="ECO:0000259" key="2">
    <source>
        <dbReference type="PROSITE" id="PS50095"/>
    </source>
</evidence>
<evidence type="ECO:0000256" key="1">
    <source>
        <dbReference type="PROSITE-ProRule" id="PRU00152"/>
    </source>
</evidence>
<dbReference type="Proteomes" id="UP000485058">
    <property type="component" value="Unassembled WGS sequence"/>
</dbReference>
<dbReference type="Gene3D" id="2.40.180.10">
    <property type="entry name" value="Catalase core domain"/>
    <property type="match status" value="1"/>
</dbReference>
<organism evidence="3 4">
    <name type="scientific">Haematococcus lacustris</name>
    <name type="common">Green alga</name>
    <name type="synonym">Haematococcus pluvialis</name>
    <dbReference type="NCBI Taxonomy" id="44745"/>
    <lineage>
        <taxon>Eukaryota</taxon>
        <taxon>Viridiplantae</taxon>
        <taxon>Chlorophyta</taxon>
        <taxon>core chlorophytes</taxon>
        <taxon>Chlorophyceae</taxon>
        <taxon>CS clade</taxon>
        <taxon>Chlamydomonadales</taxon>
        <taxon>Haematococcaceae</taxon>
        <taxon>Haematococcus</taxon>
    </lineage>
</organism>
<sequence>EALPQDEVALDCKAQGTEEVLTELPPGATLEASFTSTVYNPKTLRLRTTKGSRTLALDRVELLSQSSGERTYFHFGETLPAPATFTATPLAMADYEVTFVTSDIRGNGHDAGVTIQVTGKLASSPMSHIAPSEANSFERGHSDSFVLSLPDMGPLASLAVVLGPEAHSQWHLDRVEVLHQPSGLQTTFPCGAWIDPAAAQPMVLQAAGTRQVYQEYEVVVHTAAAADSAFDGNVTLRLEGASGRKSQLLLLGKGGADTGLFQVASVNTVHVSAADLGHLAKAWLGLQNTGSSSSWRPSKLQVTNTVSGTYDLFLNSDMLWYHSGEVGLQRVTQTQSVGVYVYMGSGPTFEGDVYLTLYGSEGRTEEHILQRWGSSPMWNTDDYWYFDIQAYYVGTLTHCMVRCEKRGECSQLSLDRLEVTPEKPNITSVFKWGKPLPAGKGPVRVNKLLQPADLELTVRTSDIRGAGTDADVFVAIEGDNGVLEEIRLFNSADNFSRGRTDTFTIAGVDVGDNKRFTFRLVPQTGATEAHSSWHLSEVELLDRGSGRCTAASLYSWVVPGSSAILHESRNYQALFPYTITVTTGDKLAAEFSGQVYVVVTGWSGSTRELLLAPSGCTSHTFSRGEKDVFQVKAADVSYPYALDVRIVPDAASAGLGKGQAVGG</sequence>
<evidence type="ECO:0000313" key="3">
    <source>
        <dbReference type="EMBL" id="GFH05963.1"/>
    </source>
</evidence>
<dbReference type="PANTHER" id="PTHR45901">
    <property type="entry name" value="PROTEIN CBG12474"/>
    <property type="match status" value="1"/>
</dbReference>
<name>A0A699Y7C9_HAELA</name>
<feature type="domain" description="PLAT" evidence="2">
    <location>
        <begin position="214"/>
        <end position="333"/>
    </location>
</feature>
<feature type="domain" description="PLAT" evidence="2">
    <location>
        <begin position="452"/>
        <end position="571"/>
    </location>
</feature>
<feature type="non-terminal residue" evidence="3">
    <location>
        <position position="1"/>
    </location>
</feature>
<feature type="domain" description="PLAT" evidence="2">
    <location>
        <begin position="575"/>
        <end position="663"/>
    </location>
</feature>
<dbReference type="PANTHER" id="PTHR45901:SF3">
    <property type="entry name" value="LIPOXYGENASE HOMOLOGY DOMAIN-CONTAINING PROTEIN 1"/>
    <property type="match status" value="1"/>
</dbReference>
<accession>A0A699Y7C9</accession>
<dbReference type="AlphaFoldDB" id="A0A699Y7C9"/>
<proteinExistence type="predicted"/>
<evidence type="ECO:0000313" key="4">
    <source>
        <dbReference type="Proteomes" id="UP000485058"/>
    </source>
</evidence>
<dbReference type="EMBL" id="BLLF01000016">
    <property type="protein sequence ID" value="GFH05963.1"/>
    <property type="molecule type" value="Genomic_DNA"/>
</dbReference>
<gene>
    <name evidence="3" type="ORF">HaLaN_00515</name>
</gene>
<comment type="caution">
    <text evidence="3">The sequence shown here is derived from an EMBL/GenBank/DDBJ whole genome shotgun (WGS) entry which is preliminary data.</text>
</comment>
<keyword evidence="4" id="KW-1185">Reference proteome</keyword>